<name>A0A143YI77_9LACT</name>
<dbReference type="PROSITE" id="PS50893">
    <property type="entry name" value="ABC_TRANSPORTER_2"/>
    <property type="match status" value="1"/>
</dbReference>
<accession>A0A143YI77</accession>
<dbReference type="AlphaFoldDB" id="A0A143YI77"/>
<dbReference type="InterPro" id="IPR003439">
    <property type="entry name" value="ABC_transporter-like_ATP-bd"/>
</dbReference>
<protein>
    <submittedName>
        <fullName evidence="4">Abc transporter</fullName>
    </submittedName>
</protein>
<keyword evidence="2" id="KW-0067">ATP-binding</keyword>
<dbReference type="Gene3D" id="3.40.50.300">
    <property type="entry name" value="P-loop containing nucleotide triphosphate hydrolases"/>
    <property type="match status" value="1"/>
</dbReference>
<gene>
    <name evidence="4" type="ORF">Tpal_1293</name>
</gene>
<evidence type="ECO:0000313" key="4">
    <source>
        <dbReference type="EMBL" id="CZQ90653.1"/>
    </source>
</evidence>
<dbReference type="GO" id="GO:0005524">
    <property type="term" value="F:ATP binding"/>
    <property type="evidence" value="ECO:0007669"/>
    <property type="project" value="UniProtKB-KW"/>
</dbReference>
<evidence type="ECO:0000313" key="5">
    <source>
        <dbReference type="Proteomes" id="UP000242754"/>
    </source>
</evidence>
<dbReference type="SMART" id="SM00382">
    <property type="entry name" value="AAA"/>
    <property type="match status" value="1"/>
</dbReference>
<dbReference type="InterPro" id="IPR017871">
    <property type="entry name" value="ABC_transporter-like_CS"/>
</dbReference>
<keyword evidence="1" id="KW-0547">Nucleotide-binding</keyword>
<dbReference type="InterPro" id="IPR027417">
    <property type="entry name" value="P-loop_NTPase"/>
</dbReference>
<dbReference type="Pfam" id="PF00005">
    <property type="entry name" value="ABC_tran"/>
    <property type="match status" value="1"/>
</dbReference>
<dbReference type="GO" id="GO:0016887">
    <property type="term" value="F:ATP hydrolysis activity"/>
    <property type="evidence" value="ECO:0007669"/>
    <property type="project" value="InterPro"/>
</dbReference>
<dbReference type="PROSITE" id="PS00211">
    <property type="entry name" value="ABC_TRANSPORTER_1"/>
    <property type="match status" value="1"/>
</dbReference>
<dbReference type="EMBL" id="FJNE01000003">
    <property type="protein sequence ID" value="CZQ90653.1"/>
    <property type="molecule type" value="Genomic_DNA"/>
</dbReference>
<dbReference type="CDD" id="cd03230">
    <property type="entry name" value="ABC_DR_subfamily_A"/>
    <property type="match status" value="1"/>
</dbReference>
<proteinExistence type="predicted"/>
<organism evidence="4 5">
    <name type="scientific">Trichococcus palustris</name>
    <dbReference type="NCBI Taxonomy" id="140314"/>
    <lineage>
        <taxon>Bacteria</taxon>
        <taxon>Bacillati</taxon>
        <taxon>Bacillota</taxon>
        <taxon>Bacilli</taxon>
        <taxon>Lactobacillales</taxon>
        <taxon>Carnobacteriaceae</taxon>
        <taxon>Trichococcus</taxon>
    </lineage>
</organism>
<evidence type="ECO:0000259" key="3">
    <source>
        <dbReference type="PROSITE" id="PS50893"/>
    </source>
</evidence>
<keyword evidence="5" id="KW-1185">Reference proteome</keyword>
<dbReference type="PANTHER" id="PTHR43038">
    <property type="entry name" value="ATP-BINDING CASSETTE, SUB-FAMILY H, MEMBER 1"/>
    <property type="match status" value="1"/>
</dbReference>
<evidence type="ECO:0000256" key="1">
    <source>
        <dbReference type="ARBA" id="ARBA00022741"/>
    </source>
</evidence>
<dbReference type="Proteomes" id="UP000242754">
    <property type="component" value="Unassembled WGS sequence"/>
</dbReference>
<reference evidence="4 5" key="1">
    <citation type="submission" date="2016-02" db="EMBL/GenBank/DDBJ databases">
        <authorList>
            <person name="Wen L."/>
            <person name="He K."/>
            <person name="Yang H."/>
        </authorList>
    </citation>
    <scope>NUCLEOTIDE SEQUENCE [LARGE SCALE GENOMIC DNA]</scope>
    <source>
        <strain evidence="4">Trichococcus palustris</strain>
    </source>
</reference>
<dbReference type="STRING" id="140314.SAMN04488076_1356"/>
<dbReference type="PANTHER" id="PTHR43038:SF3">
    <property type="entry name" value="ABC TRANSPORTER G FAMILY MEMBER 20 ISOFORM X1"/>
    <property type="match status" value="1"/>
</dbReference>
<evidence type="ECO:0000256" key="2">
    <source>
        <dbReference type="ARBA" id="ARBA00022840"/>
    </source>
</evidence>
<feature type="domain" description="ABC transporter" evidence="3">
    <location>
        <begin position="4"/>
        <end position="231"/>
    </location>
</feature>
<sequence>MHAIEVQHVSKKFKQQSVLEDIHFTIETGEIVGIIGPSGTGKTTLIKLMLGMESLDDGQAKINDHLMPNFSVLGKVGYMAQADALYGELTGKENLAFFGKLYGLKKDALQQRQAYVAHVTNLTNDLSKRVSNYSGGMKRRLSLAIALLHNPDILILDEPTVGVDPILRQSIWQELNELRDQGKTIVVTTHAMDEAGRCDKLVLLNHGRLIALGTAAEMMKQFDVRTIEEVFLAAGGEEE</sequence>
<dbReference type="OrthoDB" id="9804819at2"/>
<dbReference type="SUPFAM" id="SSF52540">
    <property type="entry name" value="P-loop containing nucleoside triphosphate hydrolases"/>
    <property type="match status" value="1"/>
</dbReference>
<dbReference type="InterPro" id="IPR003593">
    <property type="entry name" value="AAA+_ATPase"/>
</dbReference>